<keyword evidence="4" id="KW-1185">Reference proteome</keyword>
<dbReference type="Gene3D" id="3.40.250.10">
    <property type="entry name" value="Rhodanese-like domain"/>
    <property type="match status" value="1"/>
</dbReference>
<dbReference type="RefSeq" id="WP_127748312.1">
    <property type="nucleotide sequence ID" value="NZ_CP033219.1"/>
</dbReference>
<dbReference type="EMBL" id="CP033219">
    <property type="protein sequence ID" value="AZV77754.1"/>
    <property type="molecule type" value="Genomic_DNA"/>
</dbReference>
<dbReference type="GO" id="GO:0004792">
    <property type="term" value="F:thiosulfate-cyanide sulfurtransferase activity"/>
    <property type="evidence" value="ECO:0007669"/>
    <property type="project" value="InterPro"/>
</dbReference>
<dbReference type="Proteomes" id="UP000283063">
    <property type="component" value="Chromosome"/>
</dbReference>
<dbReference type="CDD" id="cd01520">
    <property type="entry name" value="RHOD_YbbB"/>
    <property type="match status" value="1"/>
</dbReference>
<accession>A0A3T0N151</accession>
<gene>
    <name evidence="3" type="primary">mnmH</name>
    <name evidence="3" type="ORF">EBB79_07515</name>
</gene>
<dbReference type="NCBIfam" id="NF008752">
    <property type="entry name" value="PRK11784.1-4"/>
    <property type="match status" value="1"/>
</dbReference>
<dbReference type="KEGG" id="sedi:EBB79_07515"/>
<organism evidence="3 4">
    <name type="scientific">Parasedimentitalea marina</name>
    <dbReference type="NCBI Taxonomy" id="2483033"/>
    <lineage>
        <taxon>Bacteria</taxon>
        <taxon>Pseudomonadati</taxon>
        <taxon>Pseudomonadota</taxon>
        <taxon>Alphaproteobacteria</taxon>
        <taxon>Rhodobacterales</taxon>
        <taxon>Paracoccaceae</taxon>
        <taxon>Parasedimentitalea</taxon>
    </lineage>
</organism>
<name>A0A3T0N151_9RHOB</name>
<proteinExistence type="predicted"/>
<dbReference type="InterPro" id="IPR001763">
    <property type="entry name" value="Rhodanese-like_dom"/>
</dbReference>
<dbReference type="InterPro" id="IPR058840">
    <property type="entry name" value="AAA_SelU"/>
</dbReference>
<evidence type="ECO:0000313" key="3">
    <source>
        <dbReference type="EMBL" id="AZV77754.1"/>
    </source>
</evidence>
<evidence type="ECO:0000259" key="2">
    <source>
        <dbReference type="PROSITE" id="PS50206"/>
    </source>
</evidence>
<dbReference type="GO" id="GO:0002098">
    <property type="term" value="P:tRNA wobble uridine modification"/>
    <property type="evidence" value="ECO:0007669"/>
    <property type="project" value="InterPro"/>
</dbReference>
<dbReference type="InterPro" id="IPR017582">
    <property type="entry name" value="SelU"/>
</dbReference>
<dbReference type="OrthoDB" id="9808735at2"/>
<protein>
    <submittedName>
        <fullName evidence="3">tRNA 2-selenouridine(34) synthase MnmH</fullName>
    </submittedName>
</protein>
<sequence length="353" mass="38856">MALTFASLIELLDHSYDSVIDVRSPDEFAEDHVPGAINLPVLDNDERAKVGTMYVQQSRFLARKMGAAMVFRNASRHVETALADKDGGWKPMVYCWRGGQRSGSFTWLLQQIGWRAEVIEGGYQTYRRLVKSYLYDTPLAHPLVALDGYTGTAKTDLLKLVKTNGVQVLDLEGLANHRGSLLGGNQGPQPSQKAFETELAAQLARMDPSRPVLVEAESSKIGERIIPPSLWTAMKAAPRIQVTAPVAARCRYLVQAYDDILSDSVTLRRKLEPLRAHRSHAVVDHWLGLITAGDKAALTQSLMVQHYDPSYAKSRQTLDAEVLAEVQVAELDANGLAAAADRITQLMQSHGAN</sequence>
<dbReference type="NCBIfam" id="TIGR03167">
    <property type="entry name" value="tRNA_sel_U_synt"/>
    <property type="match status" value="1"/>
</dbReference>
<dbReference type="SMART" id="SM00450">
    <property type="entry name" value="RHOD"/>
    <property type="match status" value="1"/>
</dbReference>
<evidence type="ECO:0000313" key="4">
    <source>
        <dbReference type="Proteomes" id="UP000283063"/>
    </source>
</evidence>
<dbReference type="Pfam" id="PF26341">
    <property type="entry name" value="AAA_SelU"/>
    <property type="match status" value="1"/>
</dbReference>
<dbReference type="PROSITE" id="PS50206">
    <property type="entry name" value="RHODANESE_3"/>
    <property type="match status" value="1"/>
</dbReference>
<dbReference type="PROSITE" id="PS00380">
    <property type="entry name" value="RHODANESE_1"/>
    <property type="match status" value="1"/>
</dbReference>
<dbReference type="PANTHER" id="PTHR30401">
    <property type="entry name" value="TRNA 2-SELENOURIDINE SYNTHASE"/>
    <property type="match status" value="1"/>
</dbReference>
<dbReference type="AlphaFoldDB" id="A0A3T0N151"/>
<dbReference type="InterPro" id="IPR036873">
    <property type="entry name" value="Rhodanese-like_dom_sf"/>
</dbReference>
<feature type="domain" description="Rhodanese" evidence="2">
    <location>
        <begin position="19"/>
        <end position="135"/>
    </location>
</feature>
<keyword evidence="1" id="KW-0711">Selenium</keyword>
<dbReference type="NCBIfam" id="NF008750">
    <property type="entry name" value="PRK11784.1-2"/>
    <property type="match status" value="1"/>
</dbReference>
<dbReference type="Pfam" id="PF00581">
    <property type="entry name" value="Rhodanese"/>
    <property type="match status" value="1"/>
</dbReference>
<dbReference type="GO" id="GO:0043828">
    <property type="term" value="F:tRNA 2-selenouridine synthase activity"/>
    <property type="evidence" value="ECO:0007669"/>
    <property type="project" value="InterPro"/>
</dbReference>
<reference evidence="3 4" key="1">
    <citation type="submission" date="2018-10" db="EMBL/GenBank/DDBJ databases">
        <title>Parasedimentitalea marina sp. nov., a psychrophilic bacterium isolated from deep seawater of the New Britain Trench.</title>
        <authorList>
            <person name="Cao J."/>
        </authorList>
    </citation>
    <scope>NUCLEOTIDE SEQUENCE [LARGE SCALE GENOMIC DNA]</scope>
    <source>
        <strain evidence="3 4">W43</strain>
    </source>
</reference>
<dbReference type="PANTHER" id="PTHR30401:SF0">
    <property type="entry name" value="TRNA 2-SELENOURIDINE SYNTHASE"/>
    <property type="match status" value="1"/>
</dbReference>
<dbReference type="InterPro" id="IPR001307">
    <property type="entry name" value="Thiosulphate_STrfase_CS"/>
</dbReference>
<evidence type="ECO:0000256" key="1">
    <source>
        <dbReference type="ARBA" id="ARBA00023266"/>
    </source>
</evidence>
<dbReference type="SUPFAM" id="SSF52821">
    <property type="entry name" value="Rhodanese/Cell cycle control phosphatase"/>
    <property type="match status" value="1"/>
</dbReference>